<accession>A0A1H6VZD6</accession>
<reference evidence="3" key="1">
    <citation type="submission" date="2016-10" db="EMBL/GenBank/DDBJ databases">
        <authorList>
            <person name="Varghese N."/>
            <person name="Submissions S."/>
        </authorList>
    </citation>
    <scope>NUCLEOTIDE SEQUENCE [LARGE SCALE GENOMIC DNA]</scope>
    <source>
        <strain evidence="3">DSM 25751</strain>
    </source>
</reference>
<keyword evidence="1" id="KW-0472">Membrane</keyword>
<name>A0A1H6VZD6_9LACT</name>
<evidence type="ECO:0000313" key="2">
    <source>
        <dbReference type="EMBL" id="SEJ05562.1"/>
    </source>
</evidence>
<protein>
    <submittedName>
        <fullName evidence="2">Uncharacterized protein</fullName>
    </submittedName>
</protein>
<dbReference type="EMBL" id="FNYW01000060">
    <property type="protein sequence ID" value="SEJ05562.1"/>
    <property type="molecule type" value="Genomic_DNA"/>
</dbReference>
<feature type="transmembrane region" description="Helical" evidence="1">
    <location>
        <begin position="31"/>
        <end position="54"/>
    </location>
</feature>
<dbReference type="AlphaFoldDB" id="A0A1H6VZD6"/>
<gene>
    <name evidence="2" type="ORF">SAMN04488113_16011</name>
</gene>
<organism evidence="2 3">
    <name type="scientific">Alkalibacterium gilvum</name>
    <dbReference type="NCBI Taxonomy" id="1130080"/>
    <lineage>
        <taxon>Bacteria</taxon>
        <taxon>Bacillati</taxon>
        <taxon>Bacillota</taxon>
        <taxon>Bacilli</taxon>
        <taxon>Lactobacillales</taxon>
        <taxon>Carnobacteriaceae</taxon>
        <taxon>Alkalibacterium</taxon>
    </lineage>
</organism>
<dbReference type="STRING" id="1130080.SAMN04488113_16011"/>
<evidence type="ECO:0000313" key="3">
    <source>
        <dbReference type="Proteomes" id="UP000198564"/>
    </source>
</evidence>
<proteinExistence type="predicted"/>
<sequence>MILKNLLITIVYTIIFITISLWTGYNNEKMPFAIAIFLFIILSYIINISIDLIVSKIISKTG</sequence>
<keyword evidence="3" id="KW-1185">Reference proteome</keyword>
<keyword evidence="1" id="KW-0812">Transmembrane</keyword>
<keyword evidence="1" id="KW-1133">Transmembrane helix</keyword>
<dbReference type="Proteomes" id="UP000198564">
    <property type="component" value="Unassembled WGS sequence"/>
</dbReference>
<feature type="transmembrane region" description="Helical" evidence="1">
    <location>
        <begin position="7"/>
        <end position="25"/>
    </location>
</feature>
<evidence type="ECO:0000256" key="1">
    <source>
        <dbReference type="SAM" id="Phobius"/>
    </source>
</evidence>